<dbReference type="Gene3D" id="3.90.79.10">
    <property type="entry name" value="Nucleoside Triphosphate Pyrophosphohydrolase"/>
    <property type="match status" value="1"/>
</dbReference>
<evidence type="ECO:0000256" key="1">
    <source>
        <dbReference type="ARBA" id="ARBA00022801"/>
    </source>
</evidence>
<dbReference type="SUPFAM" id="SSF55811">
    <property type="entry name" value="Nudix"/>
    <property type="match status" value="1"/>
</dbReference>
<dbReference type="InterPro" id="IPR000086">
    <property type="entry name" value="NUDIX_hydrolase_dom"/>
</dbReference>
<keyword evidence="4" id="KW-1185">Reference proteome</keyword>
<dbReference type="InterPro" id="IPR051325">
    <property type="entry name" value="Nudix_hydrolase_domain"/>
</dbReference>
<dbReference type="PROSITE" id="PS00893">
    <property type="entry name" value="NUDIX_BOX"/>
    <property type="match status" value="1"/>
</dbReference>
<feature type="domain" description="Nudix hydrolase" evidence="2">
    <location>
        <begin position="49"/>
        <end position="183"/>
    </location>
</feature>
<dbReference type="GO" id="GO:0016787">
    <property type="term" value="F:hydrolase activity"/>
    <property type="evidence" value="ECO:0007669"/>
    <property type="project" value="UniProtKB-KW"/>
</dbReference>
<dbReference type="Proteomes" id="UP001275440">
    <property type="component" value="Unassembled WGS sequence"/>
</dbReference>
<organism evidence="3 4">
    <name type="scientific">Rhodococcus zopfii</name>
    <dbReference type="NCBI Taxonomy" id="43772"/>
    <lineage>
        <taxon>Bacteria</taxon>
        <taxon>Bacillati</taxon>
        <taxon>Actinomycetota</taxon>
        <taxon>Actinomycetes</taxon>
        <taxon>Mycobacteriales</taxon>
        <taxon>Nocardiaceae</taxon>
        <taxon>Rhodococcus</taxon>
    </lineage>
</organism>
<evidence type="ECO:0000313" key="4">
    <source>
        <dbReference type="Proteomes" id="UP001275440"/>
    </source>
</evidence>
<dbReference type="PANTHER" id="PTHR21340:SF0">
    <property type="entry name" value="BIS(5'-NUCLEOSYL)-TETRAPHOSPHATASE [ASYMMETRICAL]"/>
    <property type="match status" value="1"/>
</dbReference>
<dbReference type="InterPro" id="IPR015797">
    <property type="entry name" value="NUDIX_hydrolase-like_dom_sf"/>
</dbReference>
<accession>A0ABU3WUY1</accession>
<dbReference type="PANTHER" id="PTHR21340">
    <property type="entry name" value="DIADENOSINE 5,5-P1,P4-TETRAPHOSPHATE PYROPHOSPHOHYDROLASE MUTT"/>
    <property type="match status" value="1"/>
</dbReference>
<reference evidence="3 4" key="1">
    <citation type="submission" date="2019-10" db="EMBL/GenBank/DDBJ databases">
        <title>Draft Genome Assembly of Rhodococcus zopfii DSM44189.</title>
        <authorList>
            <person name="Sutton J.M."/>
            <person name="Akob D.M."/>
            <person name="Bushman T.J."/>
        </authorList>
    </citation>
    <scope>NUCLEOTIDE SEQUENCE [LARGE SCALE GENOMIC DNA]</scope>
    <source>
        <strain evidence="3 4">DSM 44189</strain>
    </source>
</reference>
<protein>
    <submittedName>
        <fullName evidence="3">NUDIX hydrolase</fullName>
    </submittedName>
</protein>
<evidence type="ECO:0000259" key="2">
    <source>
        <dbReference type="PROSITE" id="PS51462"/>
    </source>
</evidence>
<name>A0ABU3WUY1_9NOCA</name>
<evidence type="ECO:0000313" key="3">
    <source>
        <dbReference type="EMBL" id="MDV2477806.1"/>
    </source>
</evidence>
<sequence length="197" mass="21975">MDPAVRTVHEVASAIAPFDALEHEHRAATLAWIDVTDDIFRRSKPAIPPQHLVSYFVVIDPKDSGVFLIDHIGAGVWLPTGGHVEPGEHPLDTAIRETREELGIDADFGLTGTAPVFLTVTRTTDIVGTHVDVRLWYVITAGQETEFTLDSREFRSGRWWTVDEFGNSDPRQFDLHFLRFIAKVRSSAPGSSPHIRP</sequence>
<dbReference type="Pfam" id="PF00293">
    <property type="entry name" value="NUDIX"/>
    <property type="match status" value="1"/>
</dbReference>
<dbReference type="EMBL" id="WBMO01000005">
    <property type="protein sequence ID" value="MDV2477806.1"/>
    <property type="molecule type" value="Genomic_DNA"/>
</dbReference>
<dbReference type="PROSITE" id="PS51462">
    <property type="entry name" value="NUDIX"/>
    <property type="match status" value="1"/>
</dbReference>
<proteinExistence type="predicted"/>
<gene>
    <name evidence="3" type="ORF">F8M49_24805</name>
</gene>
<keyword evidence="1 3" id="KW-0378">Hydrolase</keyword>
<comment type="caution">
    <text evidence="3">The sequence shown here is derived from an EMBL/GenBank/DDBJ whole genome shotgun (WGS) entry which is preliminary data.</text>
</comment>
<dbReference type="InterPro" id="IPR020084">
    <property type="entry name" value="NUDIX_hydrolase_CS"/>
</dbReference>